<dbReference type="Gene3D" id="3.40.50.1820">
    <property type="entry name" value="alpha/beta hydrolase"/>
    <property type="match status" value="1"/>
</dbReference>
<dbReference type="InterPro" id="IPR029058">
    <property type="entry name" value="AB_hydrolase_fold"/>
</dbReference>
<dbReference type="EMBL" id="CASHTH010002150">
    <property type="protein sequence ID" value="CAI8025414.1"/>
    <property type="molecule type" value="Genomic_DNA"/>
</dbReference>
<evidence type="ECO:0000256" key="1">
    <source>
        <dbReference type="ARBA" id="ARBA00022801"/>
    </source>
</evidence>
<feature type="non-terminal residue" evidence="4">
    <location>
        <position position="1"/>
    </location>
</feature>
<evidence type="ECO:0000256" key="2">
    <source>
        <dbReference type="ARBA" id="ARBA00022963"/>
    </source>
</evidence>
<dbReference type="InterPro" id="IPR052214">
    <property type="entry name" value="DAG_Lipase-Related"/>
</dbReference>
<keyword evidence="5" id="KW-1185">Reference proteome</keyword>
<sequence length="205" mass="22775">MEWLCCCIRPGEGHRNVYVEIGTVMADSFTYFRGYVPSDVAAGIALMAMEQKAEHSVEDPLHKDLHSPLDFHSTSVCAQYNRVVYYVRYATAAYGWKIDYHNNALRGIATSLGRMCGVGKKKGETVLKARGDPLGWNLDNLKRLTRVTDTDIVFVSFASEVFCPAFYVVVDHSQKTVVVVIRGTFSIKDALTDLSAQPSLLAISE</sequence>
<evidence type="ECO:0000256" key="3">
    <source>
        <dbReference type="ARBA" id="ARBA00023098"/>
    </source>
</evidence>
<gene>
    <name evidence="4" type="ORF">GBAR_LOCUS14689</name>
</gene>
<dbReference type="GO" id="GO:0046340">
    <property type="term" value="P:diacylglycerol catabolic process"/>
    <property type="evidence" value="ECO:0007669"/>
    <property type="project" value="TreeGrafter"/>
</dbReference>
<dbReference type="GO" id="GO:0016298">
    <property type="term" value="F:lipase activity"/>
    <property type="evidence" value="ECO:0007669"/>
    <property type="project" value="TreeGrafter"/>
</dbReference>
<protein>
    <submittedName>
        <fullName evidence="4">Diacylglycerol lipase-beta</fullName>
    </submittedName>
</protein>
<dbReference type="PANTHER" id="PTHR45792">
    <property type="entry name" value="DIACYLGLYCEROL LIPASE HOMOLOG-RELATED"/>
    <property type="match status" value="1"/>
</dbReference>
<reference evidence="4" key="1">
    <citation type="submission" date="2023-03" db="EMBL/GenBank/DDBJ databases">
        <authorList>
            <person name="Steffen K."/>
            <person name="Cardenas P."/>
        </authorList>
    </citation>
    <scope>NUCLEOTIDE SEQUENCE</scope>
</reference>
<keyword evidence="1" id="KW-0378">Hydrolase</keyword>
<proteinExistence type="predicted"/>
<dbReference type="AlphaFoldDB" id="A0AA35S9L1"/>
<organism evidence="4 5">
    <name type="scientific">Geodia barretti</name>
    <name type="common">Barrett's horny sponge</name>
    <dbReference type="NCBI Taxonomy" id="519541"/>
    <lineage>
        <taxon>Eukaryota</taxon>
        <taxon>Metazoa</taxon>
        <taxon>Porifera</taxon>
        <taxon>Demospongiae</taxon>
        <taxon>Heteroscleromorpha</taxon>
        <taxon>Tetractinellida</taxon>
        <taxon>Astrophorina</taxon>
        <taxon>Geodiidae</taxon>
        <taxon>Geodia</taxon>
    </lineage>
</organism>
<dbReference type="PANTHER" id="PTHR45792:SF8">
    <property type="entry name" value="DIACYLGLYCEROL LIPASE-ALPHA"/>
    <property type="match status" value="1"/>
</dbReference>
<comment type="caution">
    <text evidence="4">The sequence shown here is derived from an EMBL/GenBank/DDBJ whole genome shotgun (WGS) entry which is preliminary data.</text>
</comment>
<dbReference type="Proteomes" id="UP001174909">
    <property type="component" value="Unassembled WGS sequence"/>
</dbReference>
<dbReference type="SUPFAM" id="SSF53474">
    <property type="entry name" value="alpha/beta-Hydrolases"/>
    <property type="match status" value="1"/>
</dbReference>
<keyword evidence="3" id="KW-0443">Lipid metabolism</keyword>
<dbReference type="GO" id="GO:0019369">
    <property type="term" value="P:arachidonate metabolic process"/>
    <property type="evidence" value="ECO:0007669"/>
    <property type="project" value="TreeGrafter"/>
</dbReference>
<evidence type="ECO:0000313" key="4">
    <source>
        <dbReference type="EMBL" id="CAI8025414.1"/>
    </source>
</evidence>
<keyword evidence="2" id="KW-0442">Lipid degradation</keyword>
<evidence type="ECO:0000313" key="5">
    <source>
        <dbReference type="Proteomes" id="UP001174909"/>
    </source>
</evidence>
<accession>A0AA35S9L1</accession>
<name>A0AA35S9L1_GEOBA</name>